<keyword evidence="6" id="KW-1185">Reference proteome</keyword>
<dbReference type="AlphaFoldDB" id="A0A9W6FTZ6"/>
<keyword evidence="4" id="KW-0378">Hydrolase</keyword>
<organism evidence="5 6">
    <name type="scientific">Desulforhabdus amnigena</name>
    <dbReference type="NCBI Taxonomy" id="40218"/>
    <lineage>
        <taxon>Bacteria</taxon>
        <taxon>Pseudomonadati</taxon>
        <taxon>Thermodesulfobacteriota</taxon>
        <taxon>Syntrophobacteria</taxon>
        <taxon>Syntrophobacterales</taxon>
        <taxon>Syntrophobacteraceae</taxon>
        <taxon>Desulforhabdus</taxon>
    </lineage>
</organism>
<dbReference type="GO" id="GO:0004190">
    <property type="term" value="F:aspartic-type endopeptidase activity"/>
    <property type="evidence" value="ECO:0007669"/>
    <property type="project" value="UniProtKB-KW"/>
</dbReference>
<dbReference type="PANTHER" id="PTHR30302:SF1">
    <property type="entry name" value="HYDROGENASE 2 MATURATION PROTEASE"/>
    <property type="match status" value="1"/>
</dbReference>
<evidence type="ECO:0000256" key="3">
    <source>
        <dbReference type="ARBA" id="ARBA00022750"/>
    </source>
</evidence>
<dbReference type="Gene3D" id="3.40.50.1450">
    <property type="entry name" value="HybD-like"/>
    <property type="match status" value="1"/>
</dbReference>
<comment type="caution">
    <text evidence="5">The sequence shown here is derived from an EMBL/GenBank/DDBJ whole genome shotgun (WGS) entry which is preliminary data.</text>
</comment>
<proteinExistence type="inferred from homology"/>
<dbReference type="GO" id="GO:0016485">
    <property type="term" value="P:protein processing"/>
    <property type="evidence" value="ECO:0007669"/>
    <property type="project" value="TreeGrafter"/>
</dbReference>
<keyword evidence="2" id="KW-0645">Protease</keyword>
<sequence>MSDYSMIQEIFSHPVLIFGCGNTLLGDDGFGPGVIEHLLQDYVLPDHVFAVDVGTGVRNVLLDLLLMPEKPRKIFIVDAVIQANRKAGELFEIELEQIPLYQNAAFSLHRFPSVNLLTELRDAAGVEVRILAVQAKHIPAEVSPGLSAEVDASLRGACLWLLDHVKEGA</sequence>
<reference evidence="5" key="1">
    <citation type="submission" date="2022-12" db="EMBL/GenBank/DDBJ databases">
        <title>Reference genome sequencing for broad-spectrum identification of bacterial and archaeal isolates by mass spectrometry.</title>
        <authorList>
            <person name="Sekiguchi Y."/>
            <person name="Tourlousse D.M."/>
        </authorList>
    </citation>
    <scope>NUCLEOTIDE SEQUENCE</scope>
    <source>
        <strain evidence="5">ASRB1</strain>
    </source>
</reference>
<evidence type="ECO:0000256" key="4">
    <source>
        <dbReference type="ARBA" id="ARBA00022801"/>
    </source>
</evidence>
<name>A0A9W6FTZ6_9BACT</name>
<evidence type="ECO:0000256" key="1">
    <source>
        <dbReference type="ARBA" id="ARBA00006814"/>
    </source>
</evidence>
<keyword evidence="3" id="KW-0064">Aspartyl protease</keyword>
<dbReference type="PRINTS" id="PR00446">
    <property type="entry name" value="HYDRGNUPTAKE"/>
</dbReference>
<evidence type="ECO:0000256" key="2">
    <source>
        <dbReference type="ARBA" id="ARBA00022670"/>
    </source>
</evidence>
<dbReference type="InterPro" id="IPR023430">
    <property type="entry name" value="Pept_HybD-like_dom_sf"/>
</dbReference>
<evidence type="ECO:0000313" key="6">
    <source>
        <dbReference type="Proteomes" id="UP001144372"/>
    </source>
</evidence>
<dbReference type="Pfam" id="PF01750">
    <property type="entry name" value="HycI"/>
    <property type="match status" value="1"/>
</dbReference>
<dbReference type="Proteomes" id="UP001144372">
    <property type="component" value="Unassembled WGS sequence"/>
</dbReference>
<comment type="similarity">
    <text evidence="1">Belongs to the peptidase A31 family.</text>
</comment>
<accession>A0A9W6FTZ6</accession>
<protein>
    <submittedName>
        <fullName evidence="5">HybD peptidase</fullName>
    </submittedName>
</protein>
<dbReference type="InterPro" id="IPR000671">
    <property type="entry name" value="Peptidase_A31"/>
</dbReference>
<dbReference type="GO" id="GO:0008047">
    <property type="term" value="F:enzyme activator activity"/>
    <property type="evidence" value="ECO:0007669"/>
    <property type="project" value="InterPro"/>
</dbReference>
<dbReference type="EMBL" id="BSDR01000001">
    <property type="protein sequence ID" value="GLI34840.1"/>
    <property type="molecule type" value="Genomic_DNA"/>
</dbReference>
<dbReference type="NCBIfam" id="TIGR00072">
    <property type="entry name" value="hydrog_prot"/>
    <property type="match status" value="1"/>
</dbReference>
<gene>
    <name evidence="5" type="ORF">DAMNIGENAA_22730</name>
</gene>
<dbReference type="PANTHER" id="PTHR30302">
    <property type="entry name" value="HYDROGENASE 1 MATURATION PROTEASE"/>
    <property type="match status" value="1"/>
</dbReference>
<dbReference type="SUPFAM" id="SSF53163">
    <property type="entry name" value="HybD-like"/>
    <property type="match status" value="1"/>
</dbReference>
<evidence type="ECO:0000313" key="5">
    <source>
        <dbReference type="EMBL" id="GLI34840.1"/>
    </source>
</evidence>